<proteinExistence type="predicted"/>
<dbReference type="HOGENOM" id="CLU_1508086_0_0_9"/>
<organism evidence="1 2">
    <name type="scientific">Clostridium intestinale URNW</name>
    <dbReference type="NCBI Taxonomy" id="1294142"/>
    <lineage>
        <taxon>Bacteria</taxon>
        <taxon>Bacillati</taxon>
        <taxon>Bacillota</taxon>
        <taxon>Clostridia</taxon>
        <taxon>Eubacteriales</taxon>
        <taxon>Clostridiaceae</taxon>
        <taxon>Clostridium</taxon>
    </lineage>
</organism>
<comment type="caution">
    <text evidence="1">The sequence shown here is derived from an EMBL/GenBank/DDBJ whole genome shotgun (WGS) entry which is preliminary data.</text>
</comment>
<accession>U2Q0U8</accession>
<sequence length="178" mass="19995">MDSFNEYTPVKSNDKLEQIYNDFNVNKTVSNLLNFLPIKEEDGNKIYNNIYANDNSTIVAVYRDDGNNTPLTLTDETGSGLNINKKKGIIITDRDIKFDNRTIEFTGTIISTKNISTTGSKITINYDEALVKNFVDQYNLFSIFNSGSLAGDVTSIKLDNGDIDTLSLIKNNGWRIEK</sequence>
<dbReference type="PATRIC" id="fig|1294142.3.peg.271"/>
<reference evidence="1 2" key="1">
    <citation type="journal article" date="2013" name="Genome Announc.">
        <title>Draft Genome Sequence of the Hydrogen- and Ethanol-Producing Bacterium Clostridium intestinale Strain URNW.</title>
        <authorList>
            <person name="Lal S."/>
            <person name="Ramachandran U."/>
            <person name="Zhang X."/>
            <person name="Sparling R."/>
            <person name="Levin D.B."/>
        </authorList>
    </citation>
    <scope>NUCLEOTIDE SEQUENCE [LARGE SCALE GENOMIC DNA]</scope>
    <source>
        <strain evidence="1 2">URNW</strain>
    </source>
</reference>
<evidence type="ECO:0000313" key="1">
    <source>
        <dbReference type="EMBL" id="ERK32395.1"/>
    </source>
</evidence>
<evidence type="ECO:0000313" key="2">
    <source>
        <dbReference type="Proteomes" id="UP000016721"/>
    </source>
</evidence>
<dbReference type="STRING" id="1294142.CINTURNW_0272"/>
<dbReference type="AlphaFoldDB" id="U2Q0U8"/>
<gene>
    <name evidence="1" type="ORF">CINTURNW_0272</name>
</gene>
<dbReference type="EMBL" id="APJA01000004">
    <property type="protein sequence ID" value="ERK32395.1"/>
    <property type="molecule type" value="Genomic_DNA"/>
</dbReference>
<name>U2Q0U8_9CLOT</name>
<keyword evidence="2" id="KW-1185">Reference proteome</keyword>
<dbReference type="RefSeq" id="WP_021800359.1">
    <property type="nucleotide sequence ID" value="NZ_KI273145.1"/>
</dbReference>
<dbReference type="Proteomes" id="UP000016721">
    <property type="component" value="Unassembled WGS sequence"/>
</dbReference>
<protein>
    <submittedName>
        <fullName evidence="1">Uncharacterized protein</fullName>
    </submittedName>
</protein>